<keyword evidence="2 4" id="KW-1133">Transmembrane helix</keyword>
<accession>A0A3G9G2I4</accession>
<evidence type="ECO:0000256" key="4">
    <source>
        <dbReference type="SAM" id="Phobius"/>
    </source>
</evidence>
<feature type="domain" description="HIG1" evidence="5">
    <location>
        <begin position="1"/>
        <end position="66"/>
    </location>
</feature>
<dbReference type="InterPro" id="IPR007667">
    <property type="entry name" value="Hypoxia_induced_domain"/>
</dbReference>
<evidence type="ECO:0000313" key="6">
    <source>
        <dbReference type="EMBL" id="BBF80917.1"/>
    </source>
</evidence>
<dbReference type="OrthoDB" id="7284889at2"/>
<reference evidence="7" key="2">
    <citation type="journal article" date="2017" name="Plant Physiol. Biochem.">
        <title>Differential oxidative and antioxidative response of duckweed Lemna minor toward plant growth promoting/inhibiting bacteria.</title>
        <authorList>
            <person name="Ishizawa H."/>
            <person name="Kuroda M."/>
            <person name="Morikawa M."/>
            <person name="Ike M."/>
        </authorList>
    </citation>
    <scope>NUCLEOTIDE SEQUENCE [LARGE SCALE GENOMIC DNA]</scope>
    <source>
        <strain evidence="7">M6</strain>
    </source>
</reference>
<gene>
    <name evidence="6" type="ORF">EM6_1511</name>
</gene>
<evidence type="ECO:0000259" key="5">
    <source>
        <dbReference type="PROSITE" id="PS51503"/>
    </source>
</evidence>
<sequence length="66" mass="7426">MSTFLLIAALLAMFAVLVVLGIGVFSLYRGGRFGERWSNKLMQWRVMLQAVAIGLLCLLAWWKTGH</sequence>
<reference evidence="7" key="1">
    <citation type="journal article" date="2017" name="Biotechnol. Biofuels">
        <title>Evaluation of environmental bacterial communities as a factor affecting the growth of duckweed Lemna minor.</title>
        <authorList>
            <person name="Ishizawa H."/>
            <person name="Kuroda M."/>
            <person name="Morikawa M."/>
            <person name="Ike M."/>
        </authorList>
    </citation>
    <scope>NUCLEOTIDE SEQUENCE [LARGE SCALE GENOMIC DNA]</scope>
    <source>
        <strain evidence="7">M6</strain>
    </source>
</reference>
<dbReference type="AlphaFoldDB" id="A0A3G9G2I4"/>
<keyword evidence="1 4" id="KW-0812">Transmembrane</keyword>
<dbReference type="RefSeq" id="WP_126421602.1">
    <property type="nucleotide sequence ID" value="NZ_AP018827.1"/>
</dbReference>
<evidence type="ECO:0000313" key="7">
    <source>
        <dbReference type="Proteomes" id="UP000278756"/>
    </source>
</evidence>
<dbReference type="EMBL" id="AP018827">
    <property type="protein sequence ID" value="BBF80917.1"/>
    <property type="molecule type" value="Genomic_DNA"/>
</dbReference>
<dbReference type="Pfam" id="PF04588">
    <property type="entry name" value="HIG_1_N"/>
    <property type="match status" value="1"/>
</dbReference>
<evidence type="ECO:0000256" key="2">
    <source>
        <dbReference type="ARBA" id="ARBA00022989"/>
    </source>
</evidence>
<dbReference type="Proteomes" id="UP000278756">
    <property type="component" value="Chromosome 1"/>
</dbReference>
<protein>
    <recommendedName>
        <fullName evidence="5">HIG1 domain-containing protein</fullName>
    </recommendedName>
</protein>
<dbReference type="NCBIfam" id="NF033233">
    <property type="entry name" value="twin_helix"/>
    <property type="match status" value="1"/>
</dbReference>
<dbReference type="PROSITE" id="PS51503">
    <property type="entry name" value="HIG1"/>
    <property type="match status" value="1"/>
</dbReference>
<feature type="transmembrane region" description="Helical" evidence="4">
    <location>
        <begin position="46"/>
        <end position="62"/>
    </location>
</feature>
<name>A0A3G9G2I4_9CAUL</name>
<feature type="transmembrane region" description="Helical" evidence="4">
    <location>
        <begin position="6"/>
        <end position="25"/>
    </location>
</feature>
<organism evidence="6 7">
    <name type="scientific">Asticcacaulis excentricus</name>
    <dbReference type="NCBI Taxonomy" id="78587"/>
    <lineage>
        <taxon>Bacteria</taxon>
        <taxon>Pseudomonadati</taxon>
        <taxon>Pseudomonadota</taxon>
        <taxon>Alphaproteobacteria</taxon>
        <taxon>Caulobacterales</taxon>
        <taxon>Caulobacteraceae</taxon>
        <taxon>Asticcacaulis</taxon>
    </lineage>
</organism>
<evidence type="ECO:0000256" key="1">
    <source>
        <dbReference type="ARBA" id="ARBA00022692"/>
    </source>
</evidence>
<proteinExistence type="predicted"/>
<evidence type="ECO:0000256" key="3">
    <source>
        <dbReference type="ARBA" id="ARBA00023136"/>
    </source>
</evidence>
<keyword evidence="3 4" id="KW-0472">Membrane</keyword>
<dbReference type="Gene3D" id="6.10.140.1320">
    <property type="match status" value="1"/>
</dbReference>